<dbReference type="InterPro" id="IPR020806">
    <property type="entry name" value="PKS_PP-bd"/>
</dbReference>
<evidence type="ECO:0000313" key="5">
    <source>
        <dbReference type="EMBL" id="TIC90669.1"/>
    </source>
</evidence>
<dbReference type="Pfam" id="PF00550">
    <property type="entry name" value="PP-binding"/>
    <property type="match status" value="1"/>
</dbReference>
<dbReference type="Pfam" id="PF23562">
    <property type="entry name" value="AMP-binding_C_3"/>
    <property type="match status" value="1"/>
</dbReference>
<organism evidence="5 6">
    <name type="scientific">Colletotrichum higginsianum</name>
    <dbReference type="NCBI Taxonomy" id="80884"/>
    <lineage>
        <taxon>Eukaryota</taxon>
        <taxon>Fungi</taxon>
        <taxon>Dikarya</taxon>
        <taxon>Ascomycota</taxon>
        <taxon>Pezizomycotina</taxon>
        <taxon>Sordariomycetes</taxon>
        <taxon>Hypocreomycetidae</taxon>
        <taxon>Glomerellales</taxon>
        <taxon>Glomerellaceae</taxon>
        <taxon>Colletotrichum</taxon>
        <taxon>Colletotrichum destructivum species complex</taxon>
    </lineage>
</organism>
<dbReference type="InterPro" id="IPR013120">
    <property type="entry name" value="FAR_NAD-bd"/>
</dbReference>
<dbReference type="AlphaFoldDB" id="A0A4T0VFD5"/>
<dbReference type="Gene3D" id="3.40.50.720">
    <property type="entry name" value="NAD(P)-binding Rossmann-like Domain"/>
    <property type="match status" value="1"/>
</dbReference>
<dbReference type="InterPro" id="IPR042099">
    <property type="entry name" value="ANL_N_sf"/>
</dbReference>
<gene>
    <name evidence="5" type="ORF">CH35J_011894</name>
</gene>
<dbReference type="OrthoDB" id="429813at2759"/>
<dbReference type="SUPFAM" id="SSF56801">
    <property type="entry name" value="Acetyl-CoA synthetase-like"/>
    <property type="match status" value="1"/>
</dbReference>
<keyword evidence="1" id="KW-0596">Phosphopantetheine</keyword>
<accession>A0A4T0VFD5</accession>
<keyword evidence="2" id="KW-0597">Phosphoprotein</keyword>
<dbReference type="InterPro" id="IPR020845">
    <property type="entry name" value="AMP-binding_CS"/>
</dbReference>
<dbReference type="PANTHER" id="PTHR43439">
    <property type="entry name" value="PHENYLACETATE-COENZYME A LIGASE"/>
    <property type="match status" value="1"/>
</dbReference>
<dbReference type="PROSITE" id="PS50075">
    <property type="entry name" value="CARRIER"/>
    <property type="match status" value="1"/>
</dbReference>
<dbReference type="EMBL" id="MWPZ01000011">
    <property type="protein sequence ID" value="TIC90669.1"/>
    <property type="molecule type" value="Genomic_DNA"/>
</dbReference>
<dbReference type="InterPro" id="IPR036736">
    <property type="entry name" value="ACP-like_sf"/>
</dbReference>
<keyword evidence="3" id="KW-0521">NADP</keyword>
<protein>
    <submittedName>
        <fullName evidence="5">Non-canonical non-ribosomal peptide synthetase FUB8</fullName>
    </submittedName>
</protein>
<dbReference type="Gene3D" id="1.10.1200.10">
    <property type="entry name" value="ACP-like"/>
    <property type="match status" value="1"/>
</dbReference>
<feature type="domain" description="Carrier" evidence="4">
    <location>
        <begin position="610"/>
        <end position="683"/>
    </location>
</feature>
<evidence type="ECO:0000256" key="3">
    <source>
        <dbReference type="ARBA" id="ARBA00022857"/>
    </source>
</evidence>
<dbReference type="InterPro" id="IPR051414">
    <property type="entry name" value="Adenylate-forming_Reductase"/>
</dbReference>
<dbReference type="InterPro" id="IPR036291">
    <property type="entry name" value="NAD(P)-bd_dom_sf"/>
</dbReference>
<dbReference type="PANTHER" id="PTHR43439:SF2">
    <property type="entry name" value="ENZYME, PUTATIVE (JCVI)-RELATED"/>
    <property type="match status" value="1"/>
</dbReference>
<sequence length="1088" mass="121005">MAPIATLDLEPSLAHTMLDPMVFPSPRADERLRELWNWMLTVVGFRFSNPKLTSVAALVEHNAATQPSQPAFIYPIGNSFDILDWAQVHQLSCKASEYYGEQFHGHLDTANETGQQPTFALLGAGSSIAYLITQIALNRLRVRTLLLSNKNSAETRDHLLKVCNAVAVIVDEANEASLRGDDDDGCELPVTQLIGLSRLQRRSDMDQKTLVVYETNDEWNLHSMIIHSSGSTGVPKPIIHTNRSLCQIGRMYRLMPEYFIENWYLCFPLFHIAGLSIVLSGIPNGLPTTLPPEKWPPAPSAILSAWKTLDFLGYPADCLHCAPSVIEDLTEYISLTTKDFTPLTNLKVLQPGGAPLLPTTLSKLQSLGVNIKTTYGTTETGPPLRTIPHTRENPDVYRFRNLYPESPFVRMEPVGEGLFECVVYKGFPLAAELWLDDDAPNPYRTGDLFLEEPPASGYFVLQGRRDDILVHSNGEKTHAAALAMALEEDKNSVVKKTAVFGTGKPCPSVIVEVDWDRVDNRRLEIDFEKAVWSAVSCVNEKTPTYSRISRQLMLILERGETLPVTPKGNVRRTIAWGLFGYRVEDLYDRFMGKSETVSGLIDGPTDESGYPTMQTVQEAVADTFGVMVEEVKPDRNWYELGLDSLKAVEIRSKLVKSFGCFPLMFVFEYPTAKGLFDFLRRSGDATFDANDKINKERHEWIKSTIQRLNSEVDNWAQWTGSTADSKDGEVVYLTGASGSLGNALLEVLVQLSSVKAVYCAVRGTDPQARVVESLRARGYPERIYQSDKIRGLGYDMTDEKLGVDQQTYQKLADEVTVLMHNAWKLDFNQPVQQFEADCLRGTMNLMSFCLKGKKKTFSFMSSVAAAMGSPAGTVIPELPLGPDPANALATGYAQSKFIVEQLTQHYASSRNVPVRVLRVGQLCGHTRLGTWNHTEMWPIMMMAGLDFLSAMPMLKTEVDWLPVDVCAEAIQEAVFSSREASYTVTNLTNPDTISWDELLGTLEEASGRQVERLDMREWVARLEAKSNGSTGADQTPAMKLLGFFQAMAEGGGNGEGVTFQTRADSGRPVDVAMVRGWLDSWRREGKLV</sequence>
<dbReference type="SMART" id="SM00823">
    <property type="entry name" value="PKS_PP"/>
    <property type="match status" value="1"/>
</dbReference>
<dbReference type="InterPro" id="IPR006162">
    <property type="entry name" value="Ppantetheine_attach_site"/>
</dbReference>
<name>A0A4T0VFD5_9PEZI</name>
<evidence type="ECO:0000256" key="2">
    <source>
        <dbReference type="ARBA" id="ARBA00022553"/>
    </source>
</evidence>
<dbReference type="InterPro" id="IPR009081">
    <property type="entry name" value="PP-bd_ACP"/>
</dbReference>
<dbReference type="Pfam" id="PF07993">
    <property type="entry name" value="NAD_binding_4"/>
    <property type="match status" value="1"/>
</dbReference>
<dbReference type="PROSITE" id="PS00455">
    <property type="entry name" value="AMP_BINDING"/>
    <property type="match status" value="1"/>
</dbReference>
<evidence type="ECO:0000313" key="6">
    <source>
        <dbReference type="Proteomes" id="UP000305883"/>
    </source>
</evidence>
<proteinExistence type="predicted"/>
<dbReference type="SUPFAM" id="SSF51735">
    <property type="entry name" value="NAD(P)-binding Rossmann-fold domains"/>
    <property type="match status" value="1"/>
</dbReference>
<evidence type="ECO:0000259" key="4">
    <source>
        <dbReference type="PROSITE" id="PS50075"/>
    </source>
</evidence>
<dbReference type="GO" id="GO:0031177">
    <property type="term" value="F:phosphopantetheine binding"/>
    <property type="evidence" value="ECO:0007669"/>
    <property type="project" value="InterPro"/>
</dbReference>
<dbReference type="Pfam" id="PF00501">
    <property type="entry name" value="AMP-binding"/>
    <property type="match status" value="1"/>
</dbReference>
<dbReference type="InterPro" id="IPR000873">
    <property type="entry name" value="AMP-dep_synth/lig_dom"/>
</dbReference>
<dbReference type="Proteomes" id="UP000305883">
    <property type="component" value="Unassembled WGS sequence"/>
</dbReference>
<dbReference type="Gene3D" id="3.40.50.12780">
    <property type="entry name" value="N-terminal domain of ligase-like"/>
    <property type="match status" value="1"/>
</dbReference>
<dbReference type="PROSITE" id="PS00012">
    <property type="entry name" value="PHOSPHOPANTETHEINE"/>
    <property type="match status" value="1"/>
</dbReference>
<comment type="caution">
    <text evidence="5">The sequence shown here is derived from an EMBL/GenBank/DDBJ whole genome shotgun (WGS) entry which is preliminary data.</text>
</comment>
<dbReference type="SUPFAM" id="SSF47336">
    <property type="entry name" value="ACP-like"/>
    <property type="match status" value="1"/>
</dbReference>
<reference evidence="5 6" key="1">
    <citation type="journal article" date="2019" name="Genome Biol. Evol.">
        <title>Genomic Plasticity Mediated by Transposable Elements in the Plant Pathogenic Fungus Colletotrichum higginsianum.</title>
        <authorList>
            <person name="Tsushima A."/>
            <person name="Gan P."/>
            <person name="Kumakura N."/>
            <person name="Narusaka M."/>
            <person name="Takano Y."/>
            <person name="Narusaka Y."/>
            <person name="Shirasu K."/>
        </authorList>
    </citation>
    <scope>NUCLEOTIDE SEQUENCE [LARGE SCALE GENOMIC DNA]</scope>
    <source>
        <strain evidence="5 6">MAFF305635-RFP</strain>
    </source>
</reference>
<evidence type="ECO:0000256" key="1">
    <source>
        <dbReference type="ARBA" id="ARBA00022450"/>
    </source>
</evidence>